<dbReference type="EMBL" id="JBFXLT010000033">
    <property type="protein sequence ID" value="KAL2814442.1"/>
    <property type="molecule type" value="Genomic_DNA"/>
</dbReference>
<accession>A0ABR4HGA6</accession>
<dbReference type="InterPro" id="IPR053218">
    <property type="entry name" value="Pathogen-related_defense"/>
</dbReference>
<reference evidence="1 2" key="1">
    <citation type="submission" date="2024-07" db="EMBL/GenBank/DDBJ databases">
        <title>Section-level genome sequencing and comparative genomics of Aspergillus sections Usti and Cavernicolus.</title>
        <authorList>
            <consortium name="Lawrence Berkeley National Laboratory"/>
            <person name="Nybo J.L."/>
            <person name="Vesth T.C."/>
            <person name="Theobald S."/>
            <person name="Frisvad J.C."/>
            <person name="Larsen T.O."/>
            <person name="Kjaerboelling I."/>
            <person name="Rothschild-Mancinelli K."/>
            <person name="Lyhne E.K."/>
            <person name="Kogle M.E."/>
            <person name="Barry K."/>
            <person name="Clum A."/>
            <person name="Na H."/>
            <person name="Ledsgaard L."/>
            <person name="Lin J."/>
            <person name="Lipzen A."/>
            <person name="Kuo A."/>
            <person name="Riley R."/>
            <person name="Mondo S."/>
            <person name="Labutti K."/>
            <person name="Haridas S."/>
            <person name="Pangalinan J."/>
            <person name="Salamov A.A."/>
            <person name="Simmons B.A."/>
            <person name="Magnuson J.K."/>
            <person name="Chen J."/>
            <person name="Drula E."/>
            <person name="Henrissat B."/>
            <person name="Wiebenga A."/>
            <person name="Lubbers R.J."/>
            <person name="Gomes A.C."/>
            <person name="Makela M.R."/>
            <person name="Stajich J."/>
            <person name="Grigoriev I.V."/>
            <person name="Mortensen U.H."/>
            <person name="De Vries R.P."/>
            <person name="Baker S.E."/>
            <person name="Andersen M.R."/>
        </authorList>
    </citation>
    <scope>NUCLEOTIDE SEQUENCE [LARGE SCALE GENOMIC DNA]</scope>
    <source>
        <strain evidence="1 2">CBS 588.65</strain>
    </source>
</reference>
<keyword evidence="2" id="KW-1185">Reference proteome</keyword>
<evidence type="ECO:0000313" key="1">
    <source>
        <dbReference type="EMBL" id="KAL2814442.1"/>
    </source>
</evidence>
<gene>
    <name evidence="1" type="ORF">BJX63DRAFT_431344</name>
</gene>
<dbReference type="InterPro" id="IPR032710">
    <property type="entry name" value="NTF2-like_dom_sf"/>
</dbReference>
<dbReference type="Proteomes" id="UP001610334">
    <property type="component" value="Unassembled WGS sequence"/>
</dbReference>
<dbReference type="Gene3D" id="3.10.450.50">
    <property type="match status" value="1"/>
</dbReference>
<sequence>MATEGLPDYVLDPNAVLGDDVAWRYKRAPSYTKTREFYEQTKTMSHEAASLPSLVENLVKNWEIEASFKTSLSDWRTVDQSTYKFSLNGGPDMTAEDMLRIGTYNALITPNKYYDPAHNDFEGSHKAFKRMMPVFAWEVKEVYSGPPVVVFRWRHWGVMNSDYVGNNDKGETVRVKAHGGVIDIEGIVVARVNEKLQLQKIDVWFDPMDMFRQISKEEKEGVTADVSAAAGACPVMAGKKEE</sequence>
<dbReference type="PANTHER" id="PTHR31723">
    <property type="entry name" value="PATHOGENESIS-RELATED FAMILY PROTEIN"/>
    <property type="match status" value="1"/>
</dbReference>
<evidence type="ECO:0000313" key="2">
    <source>
        <dbReference type="Proteomes" id="UP001610334"/>
    </source>
</evidence>
<organism evidence="1 2">
    <name type="scientific">Aspergillus granulosus</name>
    <dbReference type="NCBI Taxonomy" id="176169"/>
    <lineage>
        <taxon>Eukaryota</taxon>
        <taxon>Fungi</taxon>
        <taxon>Dikarya</taxon>
        <taxon>Ascomycota</taxon>
        <taxon>Pezizomycotina</taxon>
        <taxon>Eurotiomycetes</taxon>
        <taxon>Eurotiomycetidae</taxon>
        <taxon>Eurotiales</taxon>
        <taxon>Aspergillaceae</taxon>
        <taxon>Aspergillus</taxon>
        <taxon>Aspergillus subgen. Nidulantes</taxon>
    </lineage>
</organism>
<protein>
    <recommendedName>
        <fullName evidence="3">Pathogen-related protein</fullName>
    </recommendedName>
</protein>
<dbReference type="PANTHER" id="PTHR31723:SF10">
    <property type="entry name" value="PATHOGEN-RELATED PROTEIN"/>
    <property type="match status" value="1"/>
</dbReference>
<evidence type="ECO:0008006" key="3">
    <source>
        <dbReference type="Google" id="ProtNLM"/>
    </source>
</evidence>
<comment type="caution">
    <text evidence="1">The sequence shown here is derived from an EMBL/GenBank/DDBJ whole genome shotgun (WGS) entry which is preliminary data.</text>
</comment>
<name>A0ABR4HGA6_9EURO</name>
<dbReference type="SUPFAM" id="SSF54427">
    <property type="entry name" value="NTF2-like"/>
    <property type="match status" value="1"/>
</dbReference>
<proteinExistence type="predicted"/>